<evidence type="ECO:0000256" key="1">
    <source>
        <dbReference type="SAM" id="SignalP"/>
    </source>
</evidence>
<dbReference type="AlphaFoldDB" id="A0A0W0RJI6"/>
<dbReference type="InterPro" id="IPR032540">
    <property type="entry name" value="DUF4949"/>
</dbReference>
<name>A0A0W0RJI6_LEGBO</name>
<comment type="caution">
    <text evidence="2">The sequence shown here is derived from an EMBL/GenBank/DDBJ whole genome shotgun (WGS) entry which is preliminary data.</text>
</comment>
<dbReference type="PATRIC" id="fig|447.4.peg.2986"/>
<dbReference type="Pfam" id="PF16307">
    <property type="entry name" value="DUF4949"/>
    <property type="match status" value="1"/>
</dbReference>
<dbReference type="OrthoDB" id="5646958at2"/>
<proteinExistence type="predicted"/>
<feature type="signal peptide" evidence="1">
    <location>
        <begin position="1"/>
        <end position="22"/>
    </location>
</feature>
<sequence>MSLGVKVSTFTAALALAGASFANNMCPDLSDLQAEGISEVQQIGNNYFIGFSISQFNSATWGFAIGPVKADTEDDALDATTGILNNMATPGFPLELDHDTLICLYDTGNPYVYSVAVRDYAISPMKLKQYLLKAHK</sequence>
<protein>
    <submittedName>
        <fullName evidence="2">Hemin binding protein Hbp</fullName>
    </submittedName>
</protein>
<dbReference type="STRING" id="447.Lboz_2805"/>
<feature type="chain" id="PRO_5006910977" evidence="1">
    <location>
        <begin position="23"/>
        <end position="136"/>
    </location>
</feature>
<reference evidence="2 3" key="1">
    <citation type="submission" date="2015-11" db="EMBL/GenBank/DDBJ databases">
        <title>Genomic analysis of 38 Legionella species identifies large and diverse effector repertoires.</title>
        <authorList>
            <person name="Burstein D."/>
            <person name="Amaro F."/>
            <person name="Zusman T."/>
            <person name="Lifshitz Z."/>
            <person name="Cohen O."/>
            <person name="Gilbert J.A."/>
            <person name="Pupko T."/>
            <person name="Shuman H.A."/>
            <person name="Segal G."/>
        </authorList>
    </citation>
    <scope>NUCLEOTIDE SEQUENCE [LARGE SCALE GENOMIC DNA]</scope>
    <source>
        <strain evidence="2 3">WIGA</strain>
    </source>
</reference>
<dbReference type="Proteomes" id="UP000054695">
    <property type="component" value="Unassembled WGS sequence"/>
</dbReference>
<evidence type="ECO:0000313" key="3">
    <source>
        <dbReference type="Proteomes" id="UP000054695"/>
    </source>
</evidence>
<keyword evidence="3" id="KW-1185">Reference proteome</keyword>
<organism evidence="2 3">
    <name type="scientific">Legionella bozemanae</name>
    <name type="common">Fluoribacter bozemanae</name>
    <dbReference type="NCBI Taxonomy" id="447"/>
    <lineage>
        <taxon>Bacteria</taxon>
        <taxon>Pseudomonadati</taxon>
        <taxon>Pseudomonadota</taxon>
        <taxon>Gammaproteobacteria</taxon>
        <taxon>Legionellales</taxon>
        <taxon>Legionellaceae</taxon>
        <taxon>Legionella</taxon>
    </lineage>
</organism>
<keyword evidence="1" id="KW-0732">Signal</keyword>
<gene>
    <name evidence="2" type="ORF">Lboz_2805</name>
</gene>
<dbReference type="RefSeq" id="WP_058460393.1">
    <property type="nucleotide sequence ID" value="NZ_CAAAIY010000002.1"/>
</dbReference>
<accession>A0A0W0RJI6</accession>
<dbReference type="EMBL" id="LNXU01000032">
    <property type="protein sequence ID" value="KTC71228.1"/>
    <property type="molecule type" value="Genomic_DNA"/>
</dbReference>
<evidence type="ECO:0000313" key="2">
    <source>
        <dbReference type="EMBL" id="KTC71228.1"/>
    </source>
</evidence>